<dbReference type="AlphaFoldDB" id="A0A8J3T2D5"/>
<protein>
    <submittedName>
        <fullName evidence="1">Uncharacterized protein</fullName>
    </submittedName>
</protein>
<dbReference type="Proteomes" id="UP000634476">
    <property type="component" value="Unassembled WGS sequence"/>
</dbReference>
<organism evidence="1 2">
    <name type="scientific">Planobispora takensis</name>
    <dbReference type="NCBI Taxonomy" id="1367882"/>
    <lineage>
        <taxon>Bacteria</taxon>
        <taxon>Bacillati</taxon>
        <taxon>Actinomycetota</taxon>
        <taxon>Actinomycetes</taxon>
        <taxon>Streptosporangiales</taxon>
        <taxon>Streptosporangiaceae</taxon>
        <taxon>Planobispora</taxon>
    </lineage>
</organism>
<accession>A0A8J3T2D5</accession>
<sequence length="39" mass="4526">MAVGVEEERMADRSAYDAFVAAHWQRLLRTAYLLTRDRG</sequence>
<name>A0A8J3T2D5_9ACTN</name>
<reference evidence="1" key="1">
    <citation type="submission" date="2021-01" db="EMBL/GenBank/DDBJ databases">
        <title>Whole genome shotgun sequence of Planobispora takensis NBRC 109077.</title>
        <authorList>
            <person name="Komaki H."/>
            <person name="Tamura T."/>
        </authorList>
    </citation>
    <scope>NUCLEOTIDE SEQUENCE</scope>
    <source>
        <strain evidence="1">NBRC 109077</strain>
    </source>
</reference>
<evidence type="ECO:0000313" key="1">
    <source>
        <dbReference type="EMBL" id="GII03018.1"/>
    </source>
</evidence>
<keyword evidence="2" id="KW-1185">Reference proteome</keyword>
<gene>
    <name evidence="1" type="ORF">Pta02_50260</name>
</gene>
<comment type="caution">
    <text evidence="1">The sequence shown here is derived from an EMBL/GenBank/DDBJ whole genome shotgun (WGS) entry which is preliminary data.</text>
</comment>
<dbReference type="EMBL" id="BOOK01000036">
    <property type="protein sequence ID" value="GII03018.1"/>
    <property type="molecule type" value="Genomic_DNA"/>
</dbReference>
<evidence type="ECO:0000313" key="2">
    <source>
        <dbReference type="Proteomes" id="UP000634476"/>
    </source>
</evidence>
<proteinExistence type="predicted"/>